<sequence>MAATTAAAALCSTAVCARQRAPLAARQTLRLVQQRRAMSVQAAAREVVNTAKAPGAVGPYSQAIKANGMVFISGQVPLVPGTKEFAGESVEEQTEQVMKNLGAILAEAGSSFDKVVKTTILLADMSDFAAVNAVYGKYFPENPPARATFAVKGLPLGAKVEIEATALL</sequence>
<accession>A0A2P6TJZ8</accession>
<dbReference type="CDD" id="cd00448">
    <property type="entry name" value="YjgF_YER057c_UK114_family"/>
    <property type="match status" value="1"/>
</dbReference>
<dbReference type="GO" id="GO:0005829">
    <property type="term" value="C:cytosol"/>
    <property type="evidence" value="ECO:0007669"/>
    <property type="project" value="TreeGrafter"/>
</dbReference>
<dbReference type="InterPro" id="IPR006175">
    <property type="entry name" value="YjgF/YER057c/UK114"/>
</dbReference>
<dbReference type="InterPro" id="IPR006056">
    <property type="entry name" value="RidA"/>
</dbReference>
<dbReference type="EMBL" id="LHPG02000013">
    <property type="protein sequence ID" value="PRW44406.1"/>
    <property type="molecule type" value="Genomic_DNA"/>
</dbReference>
<dbReference type="PROSITE" id="PS01094">
    <property type="entry name" value="UPF0076"/>
    <property type="match status" value="1"/>
</dbReference>
<dbReference type="Pfam" id="PF01042">
    <property type="entry name" value="Ribonuc_L-PSP"/>
    <property type="match status" value="1"/>
</dbReference>
<dbReference type="PANTHER" id="PTHR11803:SF39">
    <property type="entry name" value="2-IMINOBUTANOATE_2-IMINOPROPANOATE DEAMINASE"/>
    <property type="match status" value="1"/>
</dbReference>
<keyword evidence="3" id="KW-1185">Reference proteome</keyword>
<dbReference type="InterPro" id="IPR019897">
    <property type="entry name" value="RidA_CS"/>
</dbReference>
<dbReference type="OrthoDB" id="309640at2759"/>
<dbReference type="GO" id="GO:0005739">
    <property type="term" value="C:mitochondrion"/>
    <property type="evidence" value="ECO:0007669"/>
    <property type="project" value="TreeGrafter"/>
</dbReference>
<evidence type="ECO:0000313" key="2">
    <source>
        <dbReference type="EMBL" id="PRW44406.1"/>
    </source>
</evidence>
<evidence type="ECO:0000313" key="3">
    <source>
        <dbReference type="Proteomes" id="UP000239899"/>
    </source>
</evidence>
<dbReference type="Gene3D" id="3.30.1330.40">
    <property type="entry name" value="RutC-like"/>
    <property type="match status" value="1"/>
</dbReference>
<protein>
    <submittedName>
        <fullName evidence="2">Translational inhibitor</fullName>
    </submittedName>
</protein>
<dbReference type="PANTHER" id="PTHR11803">
    <property type="entry name" value="2-IMINOBUTANOATE/2-IMINOPROPANOATE DEAMINASE RIDA"/>
    <property type="match status" value="1"/>
</dbReference>
<dbReference type="InterPro" id="IPR035959">
    <property type="entry name" value="RutC-like_sf"/>
</dbReference>
<evidence type="ECO:0000256" key="1">
    <source>
        <dbReference type="ARBA" id="ARBA00010552"/>
    </source>
</evidence>
<comment type="similarity">
    <text evidence="1">Belongs to the RutC family.</text>
</comment>
<dbReference type="Proteomes" id="UP000239899">
    <property type="component" value="Unassembled WGS sequence"/>
</dbReference>
<dbReference type="STRING" id="3076.A0A2P6TJZ8"/>
<gene>
    <name evidence="2" type="ORF">C2E21_6778</name>
</gene>
<dbReference type="GO" id="GO:0019239">
    <property type="term" value="F:deaminase activity"/>
    <property type="evidence" value="ECO:0007669"/>
    <property type="project" value="TreeGrafter"/>
</dbReference>
<organism evidence="2 3">
    <name type="scientific">Chlorella sorokiniana</name>
    <name type="common">Freshwater green alga</name>
    <dbReference type="NCBI Taxonomy" id="3076"/>
    <lineage>
        <taxon>Eukaryota</taxon>
        <taxon>Viridiplantae</taxon>
        <taxon>Chlorophyta</taxon>
        <taxon>core chlorophytes</taxon>
        <taxon>Trebouxiophyceae</taxon>
        <taxon>Chlorellales</taxon>
        <taxon>Chlorellaceae</taxon>
        <taxon>Chlorella clade</taxon>
        <taxon>Chlorella</taxon>
    </lineage>
</organism>
<dbReference type="SUPFAM" id="SSF55298">
    <property type="entry name" value="YjgF-like"/>
    <property type="match status" value="1"/>
</dbReference>
<reference evidence="2 3" key="1">
    <citation type="journal article" date="2018" name="Plant J.">
        <title>Genome sequences of Chlorella sorokiniana UTEX 1602 and Micractinium conductrix SAG 241.80: implications to maltose excretion by a green alga.</title>
        <authorList>
            <person name="Arriola M.B."/>
            <person name="Velmurugan N."/>
            <person name="Zhang Y."/>
            <person name="Plunkett M.H."/>
            <person name="Hondzo H."/>
            <person name="Barney B.M."/>
        </authorList>
    </citation>
    <scope>NUCLEOTIDE SEQUENCE [LARGE SCALE GENOMIC DNA]</scope>
    <source>
        <strain evidence="3">UTEX 1602</strain>
    </source>
</reference>
<proteinExistence type="inferred from homology"/>
<dbReference type="AlphaFoldDB" id="A0A2P6TJZ8"/>
<dbReference type="NCBIfam" id="TIGR00004">
    <property type="entry name" value="Rid family detoxifying hydrolase"/>
    <property type="match status" value="1"/>
</dbReference>
<name>A0A2P6TJZ8_CHLSO</name>
<comment type="caution">
    <text evidence="2">The sequence shown here is derived from an EMBL/GenBank/DDBJ whole genome shotgun (WGS) entry which is preliminary data.</text>
</comment>
<dbReference type="FunFam" id="3.30.1330.40:FF:000001">
    <property type="entry name" value="L-PSP family endoribonuclease"/>
    <property type="match status" value="1"/>
</dbReference>